<dbReference type="InParanoid" id="H2YCQ8"/>
<dbReference type="Ensembl" id="ENSCSAVT00000003152.1">
    <property type="protein sequence ID" value="ENSCSAVP00000003106.1"/>
    <property type="gene ID" value="ENSCSAVG00000001840.1"/>
</dbReference>
<dbReference type="AlphaFoldDB" id="H2YCQ8"/>
<dbReference type="GeneTree" id="ENSGT00390000005794"/>
<dbReference type="PANTHER" id="PTHR12472:SF0">
    <property type="entry name" value="RAB3 GTPASE-ACTIVATING PROTEIN NON-CATALYTIC SUBUNIT"/>
    <property type="match status" value="1"/>
</dbReference>
<sequence length="213" mass="22892">MSSFDPPPLSYKKWILRGSGSIAGHVSPGSVVLSPFDQMRTASVLGGFNASVSSNSPTMAQYVTVGTSPFVGFSYALDGSSQPLLSHVALAVASKLKSALFNAASGWLTWGRNAKQNQDTNQAKPKPKVELGTPLDLRSGLPDLRRKGDSIVLAPSAPWLAATTDSFGRVMLIDLMKSCVLRVWKGYRDAQLGFVRSYDDTQKHHQFGSSTKS</sequence>
<dbReference type="InterPro" id="IPR026059">
    <property type="entry name" value="Rab3GAP2"/>
</dbReference>
<dbReference type="InterPro" id="IPR032839">
    <property type="entry name" value="RAB3GAP_N"/>
</dbReference>
<evidence type="ECO:0000313" key="3">
    <source>
        <dbReference type="Proteomes" id="UP000007875"/>
    </source>
</evidence>
<name>H2YCQ8_CIOSA</name>
<keyword evidence="3" id="KW-1185">Reference proteome</keyword>
<organism evidence="2 3">
    <name type="scientific">Ciona savignyi</name>
    <name type="common">Pacific transparent sea squirt</name>
    <dbReference type="NCBI Taxonomy" id="51511"/>
    <lineage>
        <taxon>Eukaryota</taxon>
        <taxon>Metazoa</taxon>
        <taxon>Chordata</taxon>
        <taxon>Tunicata</taxon>
        <taxon>Ascidiacea</taxon>
        <taxon>Phlebobranchia</taxon>
        <taxon>Cionidae</taxon>
        <taxon>Ciona</taxon>
    </lineage>
</organism>
<dbReference type="STRING" id="51511.ENSCSAVP00000003106"/>
<feature type="domain" description="Rab3-GAP regulatory subunit N-terminal" evidence="1">
    <location>
        <begin position="7"/>
        <end position="207"/>
    </location>
</feature>
<dbReference type="PANTHER" id="PTHR12472">
    <property type="entry name" value="RAB3-GAP REGULATORY DOMAIN"/>
    <property type="match status" value="1"/>
</dbReference>
<protein>
    <recommendedName>
        <fullName evidence="1">Rab3-GAP regulatory subunit N-terminal domain-containing protein</fullName>
    </recommendedName>
</protein>
<dbReference type="Proteomes" id="UP000007875">
    <property type="component" value="Unassembled WGS sequence"/>
</dbReference>
<dbReference type="Pfam" id="PF14655">
    <property type="entry name" value="RAB3GAP2_N"/>
    <property type="match status" value="1"/>
</dbReference>
<reference evidence="2" key="2">
    <citation type="submission" date="2025-08" db="UniProtKB">
        <authorList>
            <consortium name="Ensembl"/>
        </authorList>
    </citation>
    <scope>IDENTIFICATION</scope>
</reference>
<proteinExistence type="predicted"/>
<evidence type="ECO:0000313" key="2">
    <source>
        <dbReference type="Ensembl" id="ENSCSAVP00000003106.1"/>
    </source>
</evidence>
<accession>H2YCQ8</accession>
<dbReference type="HOGENOM" id="CLU_1296967_0_0_1"/>
<dbReference type="eggNOG" id="KOG2727">
    <property type="taxonomic scope" value="Eukaryota"/>
</dbReference>
<evidence type="ECO:0000259" key="1">
    <source>
        <dbReference type="Pfam" id="PF14655"/>
    </source>
</evidence>
<reference evidence="2" key="3">
    <citation type="submission" date="2025-09" db="UniProtKB">
        <authorList>
            <consortium name="Ensembl"/>
        </authorList>
    </citation>
    <scope>IDENTIFICATION</scope>
</reference>
<reference evidence="3" key="1">
    <citation type="submission" date="2003-08" db="EMBL/GenBank/DDBJ databases">
        <authorList>
            <person name="Birren B."/>
            <person name="Nusbaum C."/>
            <person name="Abebe A."/>
            <person name="Abouelleil A."/>
            <person name="Adekoya E."/>
            <person name="Ait-zahra M."/>
            <person name="Allen N."/>
            <person name="Allen T."/>
            <person name="An P."/>
            <person name="Anderson M."/>
            <person name="Anderson S."/>
            <person name="Arachchi H."/>
            <person name="Armbruster J."/>
            <person name="Bachantsang P."/>
            <person name="Baldwin J."/>
            <person name="Barry A."/>
            <person name="Bayul T."/>
            <person name="Blitshsteyn B."/>
            <person name="Bloom T."/>
            <person name="Blye J."/>
            <person name="Boguslavskiy L."/>
            <person name="Borowsky M."/>
            <person name="Boukhgalter B."/>
            <person name="Brunache A."/>
            <person name="Butler J."/>
            <person name="Calixte N."/>
            <person name="Calvo S."/>
            <person name="Camarata J."/>
            <person name="Campo K."/>
            <person name="Chang J."/>
            <person name="Cheshatsang Y."/>
            <person name="Citroen M."/>
            <person name="Collymore A."/>
            <person name="Considine T."/>
            <person name="Cook A."/>
            <person name="Cooke P."/>
            <person name="Corum B."/>
            <person name="Cuomo C."/>
            <person name="David R."/>
            <person name="Dawoe T."/>
            <person name="Degray S."/>
            <person name="Dodge S."/>
            <person name="Dooley K."/>
            <person name="Dorje P."/>
            <person name="Dorjee K."/>
            <person name="Dorris L."/>
            <person name="Duffey N."/>
            <person name="Dupes A."/>
            <person name="Elkins T."/>
            <person name="Engels R."/>
            <person name="Erickson J."/>
            <person name="Farina A."/>
            <person name="Faro S."/>
            <person name="Ferreira P."/>
            <person name="Fischer H."/>
            <person name="Fitzgerald M."/>
            <person name="Foley K."/>
            <person name="Gage D."/>
            <person name="Galagan J."/>
            <person name="Gearin G."/>
            <person name="Gnerre S."/>
            <person name="Gnirke A."/>
            <person name="Goyette A."/>
            <person name="Graham J."/>
            <person name="Grandbois E."/>
            <person name="Gyaltsen K."/>
            <person name="Hafez N."/>
            <person name="Hagopian D."/>
            <person name="Hagos B."/>
            <person name="Hall J."/>
            <person name="Hatcher B."/>
            <person name="Heller A."/>
            <person name="Higgins H."/>
            <person name="Honan T."/>
            <person name="Horn A."/>
            <person name="Houde N."/>
            <person name="Hughes L."/>
            <person name="Hulme W."/>
            <person name="Husby E."/>
            <person name="Iliev I."/>
            <person name="Jaffe D."/>
            <person name="Jones C."/>
            <person name="Kamal M."/>
            <person name="Kamat A."/>
            <person name="Kamvysselis M."/>
            <person name="Karlsson E."/>
            <person name="Kells C."/>
            <person name="Kieu A."/>
            <person name="Kisner P."/>
            <person name="Kodira C."/>
            <person name="Kulbokas E."/>
            <person name="Labutti K."/>
            <person name="Lama D."/>
            <person name="Landers T."/>
            <person name="Leger J."/>
            <person name="Levine S."/>
            <person name="Lewis D."/>
            <person name="Lewis T."/>
            <person name="Lindblad-toh K."/>
            <person name="Liu X."/>
            <person name="Lokyitsang T."/>
            <person name="Lokyitsang Y."/>
            <person name="Lucien O."/>
            <person name="Lui A."/>
            <person name="Ma L.J."/>
            <person name="Mabbitt R."/>
            <person name="Macdonald J."/>
            <person name="Maclean C."/>
            <person name="Major J."/>
            <person name="Manning J."/>
            <person name="Marabella R."/>
            <person name="Maru K."/>
            <person name="Matthews C."/>
            <person name="Mauceli E."/>
            <person name="Mccarthy M."/>
            <person name="Mcdonough S."/>
            <person name="Mcghee T."/>
            <person name="Meldrim J."/>
            <person name="Meneus L."/>
            <person name="Mesirov J."/>
            <person name="Mihalev A."/>
            <person name="Mihova T."/>
            <person name="Mikkelsen T."/>
            <person name="Mlenga V."/>
            <person name="Moru K."/>
            <person name="Mozes J."/>
            <person name="Mulrain L."/>
            <person name="Munson G."/>
            <person name="Naylor J."/>
            <person name="Newes C."/>
            <person name="Nguyen C."/>
            <person name="Nguyen N."/>
            <person name="Nguyen T."/>
            <person name="Nicol R."/>
            <person name="Nielsen C."/>
            <person name="Nizzari M."/>
            <person name="Norbu C."/>
            <person name="Norbu N."/>
            <person name="O'donnell P."/>
            <person name="Okoawo O."/>
            <person name="O'leary S."/>
            <person name="Omotosho B."/>
            <person name="O'neill K."/>
            <person name="Osman S."/>
            <person name="Parker S."/>
            <person name="Perrin D."/>
            <person name="Phunkhang P."/>
            <person name="Piqani B."/>
            <person name="Purcell S."/>
            <person name="Rachupka T."/>
            <person name="Ramasamy U."/>
            <person name="Rameau R."/>
            <person name="Ray V."/>
            <person name="Raymond C."/>
            <person name="Retta R."/>
            <person name="Richardson S."/>
            <person name="Rise C."/>
            <person name="Rodriguez J."/>
            <person name="Rogers J."/>
            <person name="Rogov P."/>
            <person name="Rutman M."/>
            <person name="Schupbach R."/>
            <person name="Seaman C."/>
            <person name="Settipalli S."/>
            <person name="Sharpe T."/>
            <person name="Sheridan J."/>
            <person name="Sherpa N."/>
            <person name="Shi J."/>
            <person name="Smirnov S."/>
            <person name="Smith C."/>
            <person name="Sougnez C."/>
            <person name="Spencer B."/>
            <person name="Stalker J."/>
            <person name="Stange-thomann N."/>
            <person name="Stavropoulos S."/>
            <person name="Stetson K."/>
            <person name="Stone C."/>
            <person name="Stone S."/>
            <person name="Stubbs M."/>
            <person name="Talamas J."/>
            <person name="Tchuinga P."/>
            <person name="Tenzing P."/>
            <person name="Tesfaye S."/>
            <person name="Theodore J."/>
            <person name="Thoulutsang Y."/>
            <person name="Topham K."/>
            <person name="Towey S."/>
            <person name="Tsamla T."/>
            <person name="Tsomo N."/>
            <person name="Vallee D."/>
            <person name="Vassiliev H."/>
            <person name="Venkataraman V."/>
            <person name="Vinson J."/>
            <person name="Vo A."/>
            <person name="Wade C."/>
            <person name="Wang S."/>
            <person name="Wangchuk T."/>
            <person name="Wangdi T."/>
            <person name="Whittaker C."/>
            <person name="Wilkinson J."/>
            <person name="Wu Y."/>
            <person name="Wyman D."/>
            <person name="Yadav S."/>
            <person name="Yang S."/>
            <person name="Yang X."/>
            <person name="Yeager S."/>
            <person name="Yee E."/>
            <person name="Young G."/>
            <person name="Zainoun J."/>
            <person name="Zembeck L."/>
            <person name="Zimmer A."/>
            <person name="Zody M."/>
            <person name="Lander E."/>
        </authorList>
    </citation>
    <scope>NUCLEOTIDE SEQUENCE [LARGE SCALE GENOMIC DNA]</scope>
</reference>